<accession>A0ABR2HEI5</accession>
<protein>
    <recommendedName>
        <fullName evidence="2">Protein kinase domain-containing protein</fullName>
    </recommendedName>
</protein>
<dbReference type="InterPro" id="IPR000719">
    <property type="entry name" value="Prot_kinase_dom"/>
</dbReference>
<reference evidence="3 4" key="1">
    <citation type="submission" date="2024-04" db="EMBL/GenBank/DDBJ databases">
        <title>Tritrichomonas musculus Genome.</title>
        <authorList>
            <person name="Alves-Ferreira E."/>
            <person name="Grigg M."/>
            <person name="Lorenzi H."/>
            <person name="Galac M."/>
        </authorList>
    </citation>
    <scope>NUCLEOTIDE SEQUENCE [LARGE SCALE GENOMIC DNA]</scope>
    <source>
        <strain evidence="3 4">EAF2021</strain>
    </source>
</reference>
<evidence type="ECO:0000259" key="2">
    <source>
        <dbReference type="PROSITE" id="PS50011"/>
    </source>
</evidence>
<dbReference type="PANTHER" id="PTHR44167">
    <property type="entry name" value="OVARIAN-SPECIFIC SERINE/THREONINE-PROTEIN KINASE LOK-RELATED"/>
    <property type="match status" value="1"/>
</dbReference>
<gene>
    <name evidence="3" type="ORF">M9Y10_021313</name>
</gene>
<dbReference type="Pfam" id="PF00069">
    <property type="entry name" value="Pkinase"/>
    <property type="match status" value="1"/>
</dbReference>
<dbReference type="SUPFAM" id="SSF56112">
    <property type="entry name" value="Protein kinase-like (PK-like)"/>
    <property type="match status" value="1"/>
</dbReference>
<evidence type="ECO:0000313" key="4">
    <source>
        <dbReference type="Proteomes" id="UP001470230"/>
    </source>
</evidence>
<dbReference type="Gene3D" id="1.10.510.10">
    <property type="entry name" value="Transferase(Phosphotransferase) domain 1"/>
    <property type="match status" value="1"/>
</dbReference>
<evidence type="ECO:0000256" key="1">
    <source>
        <dbReference type="SAM" id="MobiDB-lite"/>
    </source>
</evidence>
<comment type="caution">
    <text evidence="3">The sequence shown here is derived from an EMBL/GenBank/DDBJ whole genome shotgun (WGS) entry which is preliminary data.</text>
</comment>
<feature type="compositionally biased region" description="Acidic residues" evidence="1">
    <location>
        <begin position="665"/>
        <end position="687"/>
    </location>
</feature>
<feature type="region of interest" description="Disordered" evidence="1">
    <location>
        <begin position="662"/>
        <end position="691"/>
    </location>
</feature>
<evidence type="ECO:0000313" key="3">
    <source>
        <dbReference type="EMBL" id="KAK8845131.1"/>
    </source>
</evidence>
<dbReference type="InterPro" id="IPR011009">
    <property type="entry name" value="Kinase-like_dom_sf"/>
</dbReference>
<feature type="domain" description="Protein kinase" evidence="2">
    <location>
        <begin position="19"/>
        <end position="373"/>
    </location>
</feature>
<sequence>MDSFIFPKDDKSPKSNEQFIVGKTLYRGGLAIVKEATSEDKKDSTKYIGKRLKANFGIALTEEFKCMYNIKSKFIGKVIKIQTIENTEYLIMKRYNSSLKDFISQKRADVDSDVYHFEILMKITTFLAGVLHLHVQKNPIIHHDINPNNIMLEAVNGTDEISIIIGFGLLKTNLSQTIMAGTVQYRPEGTYTERSDLMSLAIIMLELIYHCSLRDIPNFEVETDFCSTSFDFKSEPKKLEKIVAIIREAFYNRTDIIFQIMNILTTEGKLKELIGDDYISENLLQRYFDLISDLDIIMQYNPDFTTIAEKVYGDVCHYKSFLYSMFHQKNYLYDRYDFYRYQQKIVEIYNKNVDNHPELMKNISKFHTDINFFRLNCLFGKFYKFLQTNEFNTNDDQISVNSKLFQLLLSLDFNTTRSMKYFVDSLNSIIFGANQETIKSIKAFYGVDARAKFNYLFTKSSKHDKEKFDDILHDCIYHLFIGLSSNYDSDSEVFTQVVNTLEIHDDFDENLTENFKDLTFSEFVENFNDEGSTEKVDHYKYMSYYDNGVREKFLNTLHDRFGEDFIFICILMFIHKYQELVFKTDESSFLQVPEMFADYETDLNHYELDMKVIYEHYSFIKSALCEETILKCQKILPECLRKLKPEDFMEVVNTIANKKVKKYDDNDDDDDNDDNDNDDNDNDDNDNDNNNKFTEYENLINYLNKDDQINSIIRINQFLYDLLARNDNRIEICKNFLNSNQRVT</sequence>
<dbReference type="PANTHER" id="PTHR44167:SF24">
    <property type="entry name" value="SERINE_THREONINE-PROTEIN KINASE CHK2"/>
    <property type="match status" value="1"/>
</dbReference>
<dbReference type="EMBL" id="JAPFFF010000031">
    <property type="protein sequence ID" value="KAK8845131.1"/>
    <property type="molecule type" value="Genomic_DNA"/>
</dbReference>
<name>A0ABR2HEI5_9EUKA</name>
<keyword evidence="4" id="KW-1185">Reference proteome</keyword>
<dbReference type="PROSITE" id="PS50011">
    <property type="entry name" value="PROTEIN_KINASE_DOM"/>
    <property type="match status" value="1"/>
</dbReference>
<dbReference type="SMART" id="SM00220">
    <property type="entry name" value="S_TKc"/>
    <property type="match status" value="1"/>
</dbReference>
<dbReference type="Proteomes" id="UP001470230">
    <property type="component" value="Unassembled WGS sequence"/>
</dbReference>
<proteinExistence type="predicted"/>
<organism evidence="3 4">
    <name type="scientific">Tritrichomonas musculus</name>
    <dbReference type="NCBI Taxonomy" id="1915356"/>
    <lineage>
        <taxon>Eukaryota</taxon>
        <taxon>Metamonada</taxon>
        <taxon>Parabasalia</taxon>
        <taxon>Tritrichomonadida</taxon>
        <taxon>Tritrichomonadidae</taxon>
        <taxon>Tritrichomonas</taxon>
    </lineage>
</organism>